<feature type="compositionally biased region" description="Low complexity" evidence="4">
    <location>
        <begin position="568"/>
        <end position="581"/>
    </location>
</feature>
<organism evidence="6 7">
    <name type="scientific">Apatococcus lobatus</name>
    <dbReference type="NCBI Taxonomy" id="904363"/>
    <lineage>
        <taxon>Eukaryota</taxon>
        <taxon>Viridiplantae</taxon>
        <taxon>Chlorophyta</taxon>
        <taxon>core chlorophytes</taxon>
        <taxon>Trebouxiophyceae</taxon>
        <taxon>Chlorellales</taxon>
        <taxon>Chlorellaceae</taxon>
        <taxon>Apatococcus</taxon>
    </lineage>
</organism>
<gene>
    <name evidence="6" type="ORF">WJX74_009807</name>
</gene>
<evidence type="ECO:0000256" key="1">
    <source>
        <dbReference type="ARBA" id="ARBA00022737"/>
    </source>
</evidence>
<feature type="compositionally biased region" description="Polar residues" evidence="4">
    <location>
        <begin position="627"/>
        <end position="640"/>
    </location>
</feature>
<dbReference type="Gene3D" id="3.10.580.10">
    <property type="entry name" value="CBS-domain"/>
    <property type="match status" value="2"/>
</dbReference>
<feature type="region of interest" description="Disordered" evidence="4">
    <location>
        <begin position="567"/>
        <end position="591"/>
    </location>
</feature>
<dbReference type="InterPro" id="IPR046342">
    <property type="entry name" value="CBS_dom_sf"/>
</dbReference>
<feature type="domain" description="CBS" evidence="5">
    <location>
        <begin position="323"/>
        <end position="381"/>
    </location>
</feature>
<feature type="region of interest" description="Disordered" evidence="4">
    <location>
        <begin position="511"/>
        <end position="547"/>
    </location>
</feature>
<dbReference type="PROSITE" id="PS51371">
    <property type="entry name" value="CBS"/>
    <property type="match status" value="2"/>
</dbReference>
<evidence type="ECO:0000256" key="2">
    <source>
        <dbReference type="ARBA" id="ARBA00023122"/>
    </source>
</evidence>
<dbReference type="CDD" id="cd02205">
    <property type="entry name" value="CBS_pair_SF"/>
    <property type="match status" value="1"/>
</dbReference>
<dbReference type="AlphaFoldDB" id="A0AAW1RYQ3"/>
<dbReference type="SMART" id="SM00116">
    <property type="entry name" value="CBS"/>
    <property type="match status" value="3"/>
</dbReference>
<dbReference type="Proteomes" id="UP001438707">
    <property type="component" value="Unassembled WGS sequence"/>
</dbReference>
<feature type="region of interest" description="Disordered" evidence="4">
    <location>
        <begin position="385"/>
        <end position="424"/>
    </location>
</feature>
<evidence type="ECO:0000256" key="4">
    <source>
        <dbReference type="SAM" id="MobiDB-lite"/>
    </source>
</evidence>
<evidence type="ECO:0000256" key="3">
    <source>
        <dbReference type="PROSITE-ProRule" id="PRU00703"/>
    </source>
</evidence>
<dbReference type="InterPro" id="IPR000644">
    <property type="entry name" value="CBS_dom"/>
</dbReference>
<evidence type="ECO:0000313" key="7">
    <source>
        <dbReference type="Proteomes" id="UP001438707"/>
    </source>
</evidence>
<proteinExistence type="predicted"/>
<dbReference type="EMBL" id="JALJOS010000005">
    <property type="protein sequence ID" value="KAK9839114.1"/>
    <property type="molecule type" value="Genomic_DNA"/>
</dbReference>
<reference evidence="6 7" key="1">
    <citation type="journal article" date="2024" name="Nat. Commun.">
        <title>Phylogenomics reveals the evolutionary origins of lichenization in chlorophyte algae.</title>
        <authorList>
            <person name="Puginier C."/>
            <person name="Libourel C."/>
            <person name="Otte J."/>
            <person name="Skaloud P."/>
            <person name="Haon M."/>
            <person name="Grisel S."/>
            <person name="Petersen M."/>
            <person name="Berrin J.G."/>
            <person name="Delaux P.M."/>
            <person name="Dal Grande F."/>
            <person name="Keller J."/>
        </authorList>
    </citation>
    <scope>NUCLEOTIDE SEQUENCE [LARGE SCALE GENOMIC DNA]</scope>
    <source>
        <strain evidence="6 7">SAG 2145</strain>
    </source>
</reference>
<dbReference type="SUPFAM" id="SSF54631">
    <property type="entry name" value="CBS-domain pair"/>
    <property type="match status" value="2"/>
</dbReference>
<dbReference type="PANTHER" id="PTHR13780">
    <property type="entry name" value="AMP-ACTIVATED PROTEIN KINASE, GAMMA REGULATORY SUBUNIT"/>
    <property type="match status" value="1"/>
</dbReference>
<comment type="caution">
    <text evidence="6">The sequence shown here is derived from an EMBL/GenBank/DDBJ whole genome shotgun (WGS) entry which is preliminary data.</text>
</comment>
<dbReference type="InterPro" id="IPR050511">
    <property type="entry name" value="AMPK_gamma/SDS23_families"/>
</dbReference>
<evidence type="ECO:0000313" key="6">
    <source>
        <dbReference type="EMBL" id="KAK9839114.1"/>
    </source>
</evidence>
<sequence>MARAASLPAPVRPADLAAVRQLLKEWTLDAYLCSKPPSTVVSLSDDMTIGQVLRLFAVHNILSAPIFEANSSHCSGFLDLVDILQAVLSWFNVRADAADRTDKLKKAGRKLLTERIRSIKLANDGHLVYRNGSSTTLLEVITSGFLQPVGAREVSHRIAVWDYVNSAEPEDEDAAVDEGGFGVYITNIISQSDIIRFLHQHGQQLGRLGSMTVEALGLATKQVVCVPSDMPTINAFAAMCASHVSCAGVVQLRGHGALVGNLSVSDLRGILPEHFSVLGQPVMTFLEIRRAGKCWATPTPRNPRIQHTTNGCNGWGIKSAEGTQPVRVAACSPDATLLEVIEILVTTRYHRIYVTSEDRRPCGIITLTDILRLIAGRHLSLPGSPTLKKALVPSAPTRNPRRSMSQPSGMEALRNQQGPSAEPLRAVQTTPDLDLTSTQASCDYISQLLEMETLNKLSGSDSGSEDQRLLPALRALSPAPNLRSMNEPQAIPAFPVPSSTVPSRLLLSEAPSNAAPRNIGKMQAGTPAALGGIQQPEPAQPTQPSEDEMDVAELMTFDENLMLLPLPAGAASSNSTGTANGRRPLRTESSPCSLADAFPSFPELAALPHDSFSTFPGSGSKADLQLGSPQGSSGDLQTLPFSCGSLAGGNDRLQSHDQAQDPSSFLRPSAEAKRSLGKSSIEVEGIGHPAGPKSPTTETMGKSKHLRQQHIFPHETPSLPGSSRRKWCKVSSDGNLVGREQLP</sequence>
<dbReference type="PANTHER" id="PTHR13780:SF128">
    <property type="entry name" value="CBS DOMAIN-CONTAINING PROTEIN"/>
    <property type="match status" value="1"/>
</dbReference>
<name>A0AAW1RYQ3_9CHLO</name>
<accession>A0AAW1RYQ3</accession>
<keyword evidence="2 3" id="KW-0129">CBS domain</keyword>
<feature type="compositionally biased region" description="Polar residues" evidence="4">
    <location>
        <begin position="402"/>
        <end position="419"/>
    </location>
</feature>
<keyword evidence="1" id="KW-0677">Repeat</keyword>
<keyword evidence="7" id="KW-1185">Reference proteome</keyword>
<feature type="region of interest" description="Disordered" evidence="4">
    <location>
        <begin position="616"/>
        <end position="743"/>
    </location>
</feature>
<feature type="domain" description="CBS" evidence="5">
    <location>
        <begin position="219"/>
        <end position="277"/>
    </location>
</feature>
<protein>
    <recommendedName>
        <fullName evidence="5">CBS domain-containing protein</fullName>
    </recommendedName>
</protein>
<evidence type="ECO:0000259" key="5">
    <source>
        <dbReference type="PROSITE" id="PS51371"/>
    </source>
</evidence>
<dbReference type="Pfam" id="PF00571">
    <property type="entry name" value="CBS"/>
    <property type="match status" value="2"/>
</dbReference>